<dbReference type="Proteomes" id="UP000721844">
    <property type="component" value="Unassembled WGS sequence"/>
</dbReference>
<dbReference type="AlphaFoldDB" id="A0A963YZP1"/>
<name>A0A963YZP1_9PROT</name>
<proteinExistence type="predicted"/>
<reference evidence="2 3" key="1">
    <citation type="journal article" date="2021" name="Microorganisms">
        <title>Acidisoma silvae sp. nov. and Acidisomacellulosilytica sp. nov., Two Acidophilic Bacteria Isolated from Decaying Wood, Hydrolyzing Cellulose and Producing Poly-3-hydroxybutyrate.</title>
        <authorList>
            <person name="Mieszkin S."/>
            <person name="Pouder E."/>
            <person name="Uroz S."/>
            <person name="Simon-Colin C."/>
            <person name="Alain K."/>
        </authorList>
    </citation>
    <scope>NUCLEOTIDE SEQUENCE [LARGE SCALE GENOMIC DNA]</scope>
    <source>
        <strain evidence="2 3">HW T5.17</strain>
    </source>
</reference>
<evidence type="ECO:0000313" key="2">
    <source>
        <dbReference type="EMBL" id="MCB8880015.1"/>
    </source>
</evidence>
<gene>
    <name evidence="2" type="ORF">ACELLULO517_07200</name>
</gene>
<dbReference type="NCBIfam" id="TIGR03466">
    <property type="entry name" value="HpnA"/>
    <property type="match status" value="1"/>
</dbReference>
<comment type="caution">
    <text evidence="2">The sequence shown here is derived from an EMBL/GenBank/DDBJ whole genome shotgun (WGS) entry which is preliminary data.</text>
</comment>
<sequence>MVNQLSLALDTRLRQGRRWLLYRPHEGAPIHVHGYCIEEEALARDNLTLVTGATGFVGAAVARALAARGHPLRLLVRGTSSRKHLTDLHAEFVEGDLNDNESLAHAVKDCRYVFHVAADYRIWVPNPEAMIATNVQATENLLRLAYAAGVERIIYTSSVAALGLNPKGGPPATENTPITYDKVVGTYKKSKFLAEQMALKLSDEGIPVVIVNPAAPIGPGDVKPTPTGVMIRDAALGRMPAYVDTGLSVVHVDDCAAGHLMALDHGEIGERYILGGQNIPMSEVLGLVDKVVGQSPRRVRLPIAPLMPAAVIAEQVARVTGKEPRLTRDHLKMAKKMMYFSSAKAEQTLGYTYRPAIDAVRDAIQWFDQHGYLKA</sequence>
<feature type="domain" description="NAD-dependent epimerase/dehydratase" evidence="1">
    <location>
        <begin position="49"/>
        <end position="275"/>
    </location>
</feature>
<dbReference type="PANTHER" id="PTHR48079">
    <property type="entry name" value="PROTEIN YEEZ"/>
    <property type="match status" value="1"/>
</dbReference>
<dbReference type="InterPro" id="IPR036291">
    <property type="entry name" value="NAD(P)-bd_dom_sf"/>
</dbReference>
<keyword evidence="3" id="KW-1185">Reference proteome</keyword>
<dbReference type="Gene3D" id="3.40.50.720">
    <property type="entry name" value="NAD(P)-binding Rossmann-like Domain"/>
    <property type="match status" value="1"/>
</dbReference>
<dbReference type="GO" id="GO:0004029">
    <property type="term" value="F:aldehyde dehydrogenase (NAD+) activity"/>
    <property type="evidence" value="ECO:0007669"/>
    <property type="project" value="TreeGrafter"/>
</dbReference>
<dbReference type="SUPFAM" id="SSF51735">
    <property type="entry name" value="NAD(P)-binding Rossmann-fold domains"/>
    <property type="match status" value="1"/>
</dbReference>
<evidence type="ECO:0000313" key="3">
    <source>
        <dbReference type="Proteomes" id="UP000721844"/>
    </source>
</evidence>
<dbReference type="InterPro" id="IPR017829">
    <property type="entry name" value="Hopanoid-assoc_sugar_epimerase"/>
</dbReference>
<dbReference type="PANTHER" id="PTHR48079:SF6">
    <property type="entry name" value="NAD(P)-BINDING DOMAIN-CONTAINING PROTEIN-RELATED"/>
    <property type="match status" value="1"/>
</dbReference>
<organism evidence="2 3">
    <name type="scientific">Acidisoma cellulosilyticum</name>
    <dbReference type="NCBI Taxonomy" id="2802395"/>
    <lineage>
        <taxon>Bacteria</taxon>
        <taxon>Pseudomonadati</taxon>
        <taxon>Pseudomonadota</taxon>
        <taxon>Alphaproteobacteria</taxon>
        <taxon>Acetobacterales</taxon>
        <taxon>Acidocellaceae</taxon>
        <taxon>Acidisoma</taxon>
    </lineage>
</organism>
<protein>
    <submittedName>
        <fullName evidence="2">NAD-dependent epimerase/dehydratase family protein</fullName>
    </submittedName>
</protein>
<dbReference type="InterPro" id="IPR051783">
    <property type="entry name" value="NAD(P)-dependent_oxidoreduct"/>
</dbReference>
<accession>A0A963YZP1</accession>
<dbReference type="GO" id="GO:0005737">
    <property type="term" value="C:cytoplasm"/>
    <property type="evidence" value="ECO:0007669"/>
    <property type="project" value="TreeGrafter"/>
</dbReference>
<evidence type="ECO:0000259" key="1">
    <source>
        <dbReference type="Pfam" id="PF01370"/>
    </source>
</evidence>
<dbReference type="InterPro" id="IPR001509">
    <property type="entry name" value="Epimerase_deHydtase"/>
</dbReference>
<dbReference type="Pfam" id="PF01370">
    <property type="entry name" value="Epimerase"/>
    <property type="match status" value="1"/>
</dbReference>
<dbReference type="EMBL" id="JAESVA010000002">
    <property type="protein sequence ID" value="MCB8880015.1"/>
    <property type="molecule type" value="Genomic_DNA"/>
</dbReference>